<feature type="region of interest" description="Disordered" evidence="1">
    <location>
        <begin position="70"/>
        <end position="127"/>
    </location>
</feature>
<feature type="compositionally biased region" description="Polar residues" evidence="1">
    <location>
        <begin position="370"/>
        <end position="379"/>
    </location>
</feature>
<keyword evidence="4" id="KW-1185">Reference proteome</keyword>
<feature type="region of interest" description="Disordered" evidence="1">
    <location>
        <begin position="352"/>
        <end position="505"/>
    </location>
</feature>
<protein>
    <submittedName>
        <fullName evidence="3">Uncharacterized protein</fullName>
    </submittedName>
</protein>
<accession>A0A1M2W083</accession>
<evidence type="ECO:0000313" key="3">
    <source>
        <dbReference type="EMBL" id="OJT13203.1"/>
    </source>
</evidence>
<proteinExistence type="predicted"/>
<sequence length="610" mass="65825">MHRAIPSLLSATGLLCLVCCATLSSAGDVNVTWITPSDGDVYGSGDTIVGRWSSDKAVVSPSFRICVTDDGSAVSSRSPHEDDSREDGDGDDNTGEDKGADYDSDTGDDKGADDDSNNSGDSSSCGAAVWPTIEQSDGSYFVHMSLPNVSSVATCFLEMVDDFGHKMASPTFSYGASTDSTSSSEAQATDPTASLAAGVSSVSTPNSPLNASKATKASSMPSVPNKPNTSNIPNASNIPNTLNTPNVPNTSNTSNTPSTPGISDTSNASNVSMQTPNTPNTPQTLPSLDESHVPVPTAAYAVPLSLVISVILAAGGLSVHQRRKLQTERLQEQETLKTRGVLSRHSTLSFAGFTKLGSGPRPPTHDRASQAESRSTSVSMLREWRRGVSRDERRPECDSRASDTTLAWRTDDGGSVEGYTNFPRREARRPTREPYHASHARDRRTTMPASAFRAGVSPVFPSTDSWGGDRESARGYPDDDHRGAHKEHDRRYAREQRDYDDEEDWGRLKRKGRTLVDPGVVDGAPRERDAYLNASVNDSVLDRYIMGSPAPPSPEPRYRARSPPPSVSRPERLHVRRYAEADVDEKVLPLVPRDPERALYDSVARKLSER</sequence>
<keyword evidence="2" id="KW-0732">Signal</keyword>
<feature type="compositionally biased region" description="Polar residues" evidence="1">
    <location>
        <begin position="261"/>
        <end position="273"/>
    </location>
</feature>
<feature type="compositionally biased region" description="Basic and acidic residues" evidence="1">
    <location>
        <begin position="423"/>
        <end position="445"/>
    </location>
</feature>
<feature type="compositionally biased region" description="Acidic residues" evidence="1">
    <location>
        <begin position="102"/>
        <end position="116"/>
    </location>
</feature>
<dbReference type="OMA" id="DTIVGQW"/>
<feature type="compositionally biased region" description="Basic and acidic residues" evidence="1">
    <location>
        <begin position="467"/>
        <end position="497"/>
    </location>
</feature>
<dbReference type="OrthoDB" id="3245083at2759"/>
<feature type="signal peptide" evidence="2">
    <location>
        <begin position="1"/>
        <end position="26"/>
    </location>
</feature>
<feature type="compositionally biased region" description="Low complexity" evidence="1">
    <location>
        <begin position="274"/>
        <end position="286"/>
    </location>
</feature>
<gene>
    <name evidence="3" type="ORF">TRAPUB_10222</name>
</gene>
<organism evidence="3 4">
    <name type="scientific">Trametes pubescens</name>
    <name type="common">White-rot fungus</name>
    <dbReference type="NCBI Taxonomy" id="154538"/>
    <lineage>
        <taxon>Eukaryota</taxon>
        <taxon>Fungi</taxon>
        <taxon>Dikarya</taxon>
        <taxon>Basidiomycota</taxon>
        <taxon>Agaricomycotina</taxon>
        <taxon>Agaricomycetes</taxon>
        <taxon>Polyporales</taxon>
        <taxon>Polyporaceae</taxon>
        <taxon>Trametes</taxon>
    </lineage>
</organism>
<reference evidence="3 4" key="1">
    <citation type="submission" date="2016-10" db="EMBL/GenBank/DDBJ databases">
        <title>Genome sequence of the basidiomycete white-rot fungus Trametes pubescens.</title>
        <authorList>
            <person name="Makela M.R."/>
            <person name="Granchi Z."/>
            <person name="Peng M."/>
            <person name="De Vries R.P."/>
            <person name="Grigoriev I."/>
            <person name="Riley R."/>
            <person name="Hilden K."/>
        </authorList>
    </citation>
    <scope>NUCLEOTIDE SEQUENCE [LARGE SCALE GENOMIC DNA]</scope>
    <source>
        <strain evidence="3 4">FBCC735</strain>
    </source>
</reference>
<feature type="compositionally biased region" description="Polar residues" evidence="1">
    <location>
        <begin position="200"/>
        <end position="238"/>
    </location>
</feature>
<feature type="compositionally biased region" description="Low complexity" evidence="1">
    <location>
        <begin position="174"/>
        <end position="189"/>
    </location>
</feature>
<feature type="compositionally biased region" description="Acidic residues" evidence="1">
    <location>
        <begin position="84"/>
        <end position="94"/>
    </location>
</feature>
<feature type="chain" id="PRO_5011956693" evidence="2">
    <location>
        <begin position="27"/>
        <end position="610"/>
    </location>
</feature>
<dbReference type="AlphaFoldDB" id="A0A1M2W083"/>
<comment type="caution">
    <text evidence="3">The sequence shown here is derived from an EMBL/GenBank/DDBJ whole genome shotgun (WGS) entry which is preliminary data.</text>
</comment>
<feature type="compositionally biased region" description="Basic and acidic residues" evidence="1">
    <location>
        <begin position="382"/>
        <end position="401"/>
    </location>
</feature>
<evidence type="ECO:0000256" key="2">
    <source>
        <dbReference type="SAM" id="SignalP"/>
    </source>
</evidence>
<dbReference type="EMBL" id="MNAD01000421">
    <property type="protein sequence ID" value="OJT13203.1"/>
    <property type="molecule type" value="Genomic_DNA"/>
</dbReference>
<dbReference type="Proteomes" id="UP000184267">
    <property type="component" value="Unassembled WGS sequence"/>
</dbReference>
<feature type="region of interest" description="Disordered" evidence="1">
    <location>
        <begin position="174"/>
        <end position="290"/>
    </location>
</feature>
<evidence type="ECO:0000256" key="1">
    <source>
        <dbReference type="SAM" id="MobiDB-lite"/>
    </source>
</evidence>
<name>A0A1M2W083_TRAPU</name>
<feature type="region of interest" description="Disordered" evidence="1">
    <location>
        <begin position="546"/>
        <end position="571"/>
    </location>
</feature>
<feature type="compositionally biased region" description="Low complexity" evidence="1">
    <location>
        <begin position="239"/>
        <end position="260"/>
    </location>
</feature>
<evidence type="ECO:0000313" key="4">
    <source>
        <dbReference type="Proteomes" id="UP000184267"/>
    </source>
</evidence>